<name>A0A9Q4HJK0_BACSC</name>
<keyword evidence="1" id="KW-1133">Transmembrane helix</keyword>
<evidence type="ECO:0000313" key="2">
    <source>
        <dbReference type="EMBL" id="MCY8458998.1"/>
    </source>
</evidence>
<keyword evidence="1" id="KW-0812">Transmembrane</keyword>
<sequence>MYEKENTVREWKVYLFVFSFMILCAVAIVIFEPKILFSQIVSREFDAFISFVLLANVLFFWRRSKRIAYVSGVLAVINLIMVISLV</sequence>
<evidence type="ECO:0000256" key="1">
    <source>
        <dbReference type="SAM" id="Phobius"/>
    </source>
</evidence>
<feature type="transmembrane region" description="Helical" evidence="1">
    <location>
        <begin position="12"/>
        <end position="31"/>
    </location>
</feature>
<dbReference type="EMBL" id="JALAPQ010000029">
    <property type="protein sequence ID" value="MCY8458998.1"/>
    <property type="molecule type" value="Genomic_DNA"/>
</dbReference>
<feature type="transmembrane region" description="Helical" evidence="1">
    <location>
        <begin position="43"/>
        <end position="61"/>
    </location>
</feature>
<dbReference type="AlphaFoldDB" id="A0A9Q4HJK0"/>
<dbReference type="Proteomes" id="UP001078573">
    <property type="component" value="Unassembled WGS sequence"/>
</dbReference>
<accession>A0A9Q4HJK0</accession>
<organism evidence="2 3">
    <name type="scientific">Bacillus spizizenii</name>
    <name type="common">Bacillus subtilis subsp. spizizenii</name>
    <dbReference type="NCBI Taxonomy" id="96241"/>
    <lineage>
        <taxon>Bacteria</taxon>
        <taxon>Bacillati</taxon>
        <taxon>Bacillota</taxon>
        <taxon>Bacilli</taxon>
        <taxon>Bacillales</taxon>
        <taxon>Bacillaceae</taxon>
        <taxon>Bacillus</taxon>
    </lineage>
</organism>
<feature type="transmembrane region" description="Helical" evidence="1">
    <location>
        <begin position="67"/>
        <end position="85"/>
    </location>
</feature>
<proteinExistence type="predicted"/>
<reference evidence="2" key="1">
    <citation type="submission" date="2022-02" db="EMBL/GenBank/DDBJ databases">
        <title>Crop Bioprotection Bacillus Genome Sequencing.</title>
        <authorList>
            <person name="Dunlap C."/>
        </authorList>
    </citation>
    <scope>NUCLEOTIDE SEQUENCE</scope>
    <source>
        <strain evidence="2">WR1O2A-53</strain>
    </source>
</reference>
<gene>
    <name evidence="2" type="ORF">MOC89_19345</name>
</gene>
<comment type="caution">
    <text evidence="2">The sequence shown here is derived from an EMBL/GenBank/DDBJ whole genome shotgun (WGS) entry which is preliminary data.</text>
</comment>
<keyword evidence="1" id="KW-0472">Membrane</keyword>
<dbReference type="RefSeq" id="WP_268393858.1">
    <property type="nucleotide sequence ID" value="NZ_CP145137.1"/>
</dbReference>
<evidence type="ECO:0000313" key="3">
    <source>
        <dbReference type="Proteomes" id="UP001078573"/>
    </source>
</evidence>
<protein>
    <submittedName>
        <fullName evidence="2">Uncharacterized protein</fullName>
    </submittedName>
</protein>